<feature type="compositionally biased region" description="Basic and acidic residues" evidence="5">
    <location>
        <begin position="1777"/>
        <end position="1786"/>
    </location>
</feature>
<feature type="compositionally biased region" description="Low complexity" evidence="5">
    <location>
        <begin position="844"/>
        <end position="856"/>
    </location>
</feature>
<feature type="compositionally biased region" description="Basic and acidic residues" evidence="5">
    <location>
        <begin position="1495"/>
        <end position="1511"/>
    </location>
</feature>
<dbReference type="GO" id="GO:0003676">
    <property type="term" value="F:nucleic acid binding"/>
    <property type="evidence" value="ECO:0007669"/>
    <property type="project" value="InterPro"/>
</dbReference>
<evidence type="ECO:0000259" key="6">
    <source>
        <dbReference type="PROSITE" id="PS50016"/>
    </source>
</evidence>
<feature type="compositionally biased region" description="Acidic residues" evidence="5">
    <location>
        <begin position="1550"/>
        <end position="1570"/>
    </location>
</feature>
<feature type="compositionally biased region" description="Basic and acidic residues" evidence="5">
    <location>
        <begin position="1845"/>
        <end position="1862"/>
    </location>
</feature>
<feature type="compositionally biased region" description="Low complexity" evidence="5">
    <location>
        <begin position="795"/>
        <end position="816"/>
    </location>
</feature>
<dbReference type="SMART" id="SM00343">
    <property type="entry name" value="ZnF_C2HC"/>
    <property type="match status" value="1"/>
</dbReference>
<dbReference type="InterPro" id="IPR057031">
    <property type="entry name" value="SFR19-like_C"/>
</dbReference>
<dbReference type="Pfam" id="PF23030">
    <property type="entry name" value="SCAF11-like_C"/>
    <property type="match status" value="1"/>
</dbReference>
<dbReference type="GO" id="GO:0008270">
    <property type="term" value="F:zinc ion binding"/>
    <property type="evidence" value="ECO:0007669"/>
    <property type="project" value="UniProtKB-KW"/>
</dbReference>
<evidence type="ECO:0000256" key="3">
    <source>
        <dbReference type="ARBA" id="ARBA00022833"/>
    </source>
</evidence>
<feature type="compositionally biased region" description="Basic and acidic residues" evidence="5">
    <location>
        <begin position="2046"/>
        <end position="2058"/>
    </location>
</feature>
<feature type="compositionally biased region" description="Basic and acidic residues" evidence="5">
    <location>
        <begin position="1606"/>
        <end position="1628"/>
    </location>
</feature>
<dbReference type="PROSITE" id="PS50158">
    <property type="entry name" value="ZF_CCHC"/>
    <property type="match status" value="1"/>
</dbReference>
<feature type="compositionally biased region" description="Basic residues" evidence="5">
    <location>
        <begin position="341"/>
        <end position="351"/>
    </location>
</feature>
<feature type="compositionally biased region" description="Low complexity" evidence="5">
    <location>
        <begin position="2018"/>
        <end position="2031"/>
    </location>
</feature>
<feature type="domain" description="PHD-type" evidence="6">
    <location>
        <begin position="465"/>
        <end position="515"/>
    </location>
</feature>
<feature type="compositionally biased region" description="Basic and acidic residues" evidence="5">
    <location>
        <begin position="1671"/>
        <end position="1700"/>
    </location>
</feature>
<feature type="compositionally biased region" description="Basic and acidic residues" evidence="5">
    <location>
        <begin position="1426"/>
        <end position="1446"/>
    </location>
</feature>
<feature type="compositionally biased region" description="Polar residues" evidence="5">
    <location>
        <begin position="1942"/>
        <end position="1952"/>
    </location>
</feature>
<name>A0A8S9XC37_APOLU</name>
<keyword evidence="3" id="KW-0862">Zinc</keyword>
<feature type="compositionally biased region" description="Basic residues" evidence="5">
    <location>
        <begin position="1658"/>
        <end position="1670"/>
    </location>
</feature>
<dbReference type="PANTHER" id="PTHR12618">
    <property type="entry name" value="PHD AND RING FINGER DOMAIN-CONTAINING PROTEIN 1"/>
    <property type="match status" value="1"/>
</dbReference>
<evidence type="ECO:0000259" key="7">
    <source>
        <dbReference type="PROSITE" id="PS50089"/>
    </source>
</evidence>
<evidence type="ECO:0000313" key="9">
    <source>
        <dbReference type="EMBL" id="KAF6205838.1"/>
    </source>
</evidence>
<feature type="compositionally biased region" description="Basic and acidic residues" evidence="5">
    <location>
        <begin position="1308"/>
        <end position="1323"/>
    </location>
</feature>
<feature type="compositionally biased region" description="Basic and acidic residues" evidence="5">
    <location>
        <begin position="889"/>
        <end position="902"/>
    </location>
</feature>
<feature type="compositionally biased region" description="Basic residues" evidence="5">
    <location>
        <begin position="1715"/>
        <end position="1724"/>
    </location>
</feature>
<feature type="compositionally biased region" description="Basic and acidic residues" evidence="5">
    <location>
        <begin position="1036"/>
        <end position="1051"/>
    </location>
</feature>
<feature type="region of interest" description="Disordered" evidence="5">
    <location>
        <begin position="231"/>
        <end position="382"/>
    </location>
</feature>
<feature type="region of interest" description="Disordered" evidence="5">
    <location>
        <begin position="1911"/>
        <end position="2148"/>
    </location>
</feature>
<evidence type="ECO:0000256" key="4">
    <source>
        <dbReference type="PROSITE-ProRule" id="PRU00047"/>
    </source>
</evidence>
<dbReference type="SUPFAM" id="SSF57903">
    <property type="entry name" value="FYVE/PHD zinc finger"/>
    <property type="match status" value="1"/>
</dbReference>
<dbReference type="SMART" id="SM00184">
    <property type="entry name" value="RING"/>
    <property type="match status" value="2"/>
</dbReference>
<feature type="compositionally biased region" description="Basic and acidic residues" evidence="5">
    <location>
        <begin position="1271"/>
        <end position="1287"/>
    </location>
</feature>
<dbReference type="SMART" id="SM00249">
    <property type="entry name" value="PHD"/>
    <property type="match status" value="1"/>
</dbReference>
<dbReference type="SUPFAM" id="SSF57850">
    <property type="entry name" value="RING/U-box"/>
    <property type="match status" value="1"/>
</dbReference>
<feature type="compositionally biased region" description="Basic and acidic residues" evidence="5">
    <location>
        <begin position="1531"/>
        <end position="1549"/>
    </location>
</feature>
<feature type="compositionally biased region" description="Basic and acidic residues" evidence="5">
    <location>
        <begin position="1076"/>
        <end position="1095"/>
    </location>
</feature>
<feature type="compositionally biased region" description="Low complexity" evidence="5">
    <location>
        <begin position="276"/>
        <end position="286"/>
    </location>
</feature>
<dbReference type="PROSITE" id="PS01359">
    <property type="entry name" value="ZF_PHD_1"/>
    <property type="match status" value="1"/>
</dbReference>
<sequence>MFLELDPWDPDEVGAISVSSYFRLFEDVTGTLDQQKQVRLLRSKVRGTAKQFMIDNMGSYEGENPYLHMKQAMVQWYERDNPGKAAASLWTLKKQPNETLRQFAEKVRQLAQVAVQEEGAELNAAQKVQWVRRKVLKAFVRGVGLELGSHLLSTEPTTIEAALKRAEELEETLGERDEVEVRWDLSAVQQGERKCYACGAFGHFAARCTSRGTNGYLSGMEMVDDDFPSEEIEVESPDGATERTSGTTLKTQSTTSELDSDDSLYNYRRKSRRQKVSSSFSSSDDSIVAQPHRRKKCRVSSLSSDSDDSLLARPSRKKCKVLSESESESTDTSDSEEDKSLRRRNDRRPNRHAVSSSEATPEKGSPKTKNTVSVDLNSSDSDEGEKCIICFKSLKPPFAHPSNCNHNFHPTCLATWTKTSNTCPIDRVVYKAILVVDQQGHLISEEKVNTPPPQDHNADFEVDDATFCEVCSQHDREHEMLLCDRCEAGYHLDCLTPPLREVPDGNWFCPRCDDLGNELAAEMNELMDDAAIILETRMRQRSSTSTRMPSRPRTRGAQRVFNIIHHQQTSDQPSTSSVTIRRHRTSSHRTRRSKSSRRPQGTRYKVELITVEDGTTLEVKVAVNTRTRTKSKKHSRRKSKKKCSKGSHKSGGQTTSRDTGFTGEGPSHALDLFGSRPQLDYFSGCEAEDELDEDGGRGGGVGVLQLGSRPGGVRNMASRKQIAAQILNARPRRPPPRIEVSRAPVDLVSSIIEQQEKWHSPGASYQSTSSGDIRVIMKDGSSKTRQAGGSGGSSSGNPPRSSETSSSSSQPPRDSSGGSGDRARDTSESAASSSTRDVGEDLSKSSGSSEKIPSSDVNRDDNDSDSDSRGKVTRREEDSKNPSPSSLKVAERNVSEECHASDEPSSASRNFPPADSSVAFNKLKCQLRNDSEDSDNEYKTPPGDSPNSNEDTMGDQRVPEDLSMKKPVDDRDSKDGSDVDKDNYVAAEESVETRMDKVESGNDGGVNEHDRHEKQQNIVDEPEDLSKVNDAPRSAQEYDRDAEVIGGRESEGTLDQCNTNSSAKLDPLEVTEESDDVKKEVISEETDKKESEEKVTFVTECSSVQKIDATEEEAAENIDELGDQRERAPSNTEVETEGDGRDDELNEPRKTHDDRTTESKIPDNSTPSVSRVGDDETVKCTNNFATVEDSGKMFEGESEDELIRRDFRENCLLRDAIVTEPYSNQQNKGVPSLSNDNQETISEYESLESRAGVDDHETEREEHSLPSNASFDERSRDDADANGRSDEGFSLPKPSDDNLEAISEYDSLESKAGVDDHETERGGHSLPSDASLDESRSKLDADANGRSDEGLSKPSDDNQEAISDYETLESKVEVDDQETEREESSLPSDAILHEPRSRDVENDGTDEGLRSGSPRNDNQEVIPQYDLERVKLDEVDQETAGKRQDEVESSAKIANLENEPETQAEQGGDLLEIGCEEEKDGLVDITDDEISSYERSWEMEENGEKSKKEGLEGLDTEAISDCEYQPVDTESAQKREVEESAEFHPSKEGIDEEEEEEGSRDREEEGEIVTEEGSPMQRKKIPKERNYRGDGKTKDKNKGSAQNNDKQLELERYDARRVITEKPQKKAGDFGQDISSDSGSTSLSSSIGRSISRDKLSRSKSRSKSRGRKERLRDRARDRSREHSKSRSRERNKVRSISREKNRRNRSRDKESRSRSRKRRRSRTPRRDRGRSRDRGSRDRKKRKKSQSSSCSSCSCSSCEREKKRNKKLTVVVPNEGKARNRSRDRGKNKKDKRRSRSRNRKRRTPVPSKEVFTSGNNILVSVNFKSSNAEEAVRTEAAPTNKRKKDDEGRKKKDKRTKENQPLRSIVTRKNPGRKKLNTSHMKPVAIIDLDASPFRETTLSPKEVIILTDSDDESKLAKTDSAMQLSGPKTPPEPHIKFSIVSNSKQQQQLRGIPNPLVDKTGREDDDDVMHIGPNTPPEPSVPYDPFEPTKSRSPSPGQTRSDRMPSPLQDAKQRPTPLQSSSLTPPKLSQHDSPKTPSPLQSKPKEIDDMSEKNKQLPFQPAGMGSDDDSGAGGGGDSPYSPGSSEGDDLFEPPMAQSASVPKPRPRPLPATQTNKSKVPQSKATISIQKRSSNLKDTTKKGPVKKDIGMKLDEDQLKILDDLPNSAVEMQFLKKLNRQERVVEEVKLVLKPHYAKKHVSKEEYKEILRRSVPKICHSRSGEINPLKIQRLIEAYVKKYRHRMKRKGGAPVIPPLRQNKPVVVKTQWA</sequence>
<feature type="compositionally biased region" description="Low complexity" evidence="5">
    <location>
        <begin position="244"/>
        <end position="257"/>
    </location>
</feature>
<evidence type="ECO:0000259" key="8">
    <source>
        <dbReference type="PROSITE" id="PS50158"/>
    </source>
</evidence>
<dbReference type="PROSITE" id="PS50016">
    <property type="entry name" value="ZF_PHD_2"/>
    <property type="match status" value="1"/>
</dbReference>
<dbReference type="Pfam" id="PF13639">
    <property type="entry name" value="zf-RING_2"/>
    <property type="match status" value="1"/>
</dbReference>
<dbReference type="OrthoDB" id="1935339at2759"/>
<dbReference type="InterPro" id="IPR001841">
    <property type="entry name" value="Znf_RING"/>
</dbReference>
<feature type="compositionally biased region" description="Acidic residues" evidence="5">
    <location>
        <begin position="325"/>
        <end position="337"/>
    </location>
</feature>
<feature type="compositionally biased region" description="Basic and acidic residues" evidence="5">
    <location>
        <begin position="1247"/>
        <end position="1264"/>
    </location>
</feature>
<feature type="domain" description="RING-type" evidence="7">
    <location>
        <begin position="387"/>
        <end position="427"/>
    </location>
</feature>
<dbReference type="InterPro" id="IPR047157">
    <property type="entry name" value="PHRF1/Atg35"/>
</dbReference>
<dbReference type="InterPro" id="IPR019786">
    <property type="entry name" value="Zinc_finger_PHD-type_CS"/>
</dbReference>
<dbReference type="InterPro" id="IPR011011">
    <property type="entry name" value="Znf_FYVE_PHD"/>
</dbReference>
<gene>
    <name evidence="9" type="ORF">GE061_020012</name>
</gene>
<protein>
    <recommendedName>
        <fullName evidence="11">PHD finger protein 10</fullName>
    </recommendedName>
</protein>
<evidence type="ECO:0008006" key="11">
    <source>
        <dbReference type="Google" id="ProtNLM"/>
    </source>
</evidence>
<feature type="domain" description="CCHC-type" evidence="8">
    <location>
        <begin position="193"/>
        <end position="210"/>
    </location>
</feature>
<dbReference type="Gene3D" id="3.30.40.10">
    <property type="entry name" value="Zinc/RING finger domain, C3HC4 (zinc finger)"/>
    <property type="match status" value="2"/>
</dbReference>
<feature type="compositionally biased region" description="Basic and acidic residues" evidence="5">
    <location>
        <begin position="857"/>
        <end position="880"/>
    </location>
</feature>
<keyword evidence="1" id="KW-0479">Metal-binding</keyword>
<dbReference type="Proteomes" id="UP000466442">
    <property type="component" value="Linkage Group LG9"/>
</dbReference>
<feature type="compositionally biased region" description="Polar residues" evidence="5">
    <location>
        <begin position="1812"/>
        <end position="1830"/>
    </location>
</feature>
<comment type="caution">
    <text evidence="9">The sequence shown here is derived from an EMBL/GenBank/DDBJ whole genome shotgun (WGS) entry which is preliminary data.</text>
</comment>
<evidence type="ECO:0000256" key="1">
    <source>
        <dbReference type="ARBA" id="ARBA00022723"/>
    </source>
</evidence>
<dbReference type="InterPro" id="IPR001965">
    <property type="entry name" value="Znf_PHD"/>
</dbReference>
<evidence type="ECO:0000256" key="5">
    <source>
        <dbReference type="SAM" id="MobiDB-lite"/>
    </source>
</evidence>
<proteinExistence type="predicted"/>
<feature type="compositionally biased region" description="Basic and acidic residues" evidence="5">
    <location>
        <begin position="991"/>
        <end position="1015"/>
    </location>
</feature>
<evidence type="ECO:0000256" key="2">
    <source>
        <dbReference type="ARBA" id="ARBA00022771"/>
    </source>
</evidence>
<feature type="compositionally biased region" description="Polar residues" evidence="5">
    <location>
        <begin position="1053"/>
        <end position="1063"/>
    </location>
</feature>
<dbReference type="CDD" id="cd15543">
    <property type="entry name" value="PHD_RSF1"/>
    <property type="match status" value="1"/>
</dbReference>
<feature type="compositionally biased region" description="Basic residues" evidence="5">
    <location>
        <begin position="1787"/>
        <end position="1805"/>
    </location>
</feature>
<feature type="compositionally biased region" description="Basic and acidic residues" evidence="5">
    <location>
        <begin position="1391"/>
        <end position="1401"/>
    </location>
</feature>
<feature type="compositionally biased region" description="Polar residues" evidence="5">
    <location>
        <begin position="2114"/>
        <end position="2139"/>
    </location>
</feature>
<feature type="compositionally biased region" description="Basic and acidic residues" evidence="5">
    <location>
        <begin position="1333"/>
        <end position="1356"/>
    </location>
</feature>
<feature type="compositionally biased region" description="Basic residues" evidence="5">
    <location>
        <begin position="580"/>
        <end position="597"/>
    </location>
</feature>
<feature type="compositionally biased region" description="Low complexity" evidence="5">
    <location>
        <begin position="1633"/>
        <end position="1650"/>
    </location>
</feature>
<feature type="compositionally biased region" description="Basic and acidic residues" evidence="5">
    <location>
        <begin position="1725"/>
        <end position="1737"/>
    </location>
</feature>
<feature type="region of interest" description="Disordered" evidence="5">
    <location>
        <begin position="564"/>
        <end position="606"/>
    </location>
</feature>
<feature type="compositionally biased region" description="Basic and acidic residues" evidence="5">
    <location>
        <begin position="1146"/>
        <end position="1161"/>
    </location>
</feature>
<feature type="compositionally biased region" description="Acidic residues" evidence="5">
    <location>
        <begin position="1134"/>
        <end position="1145"/>
    </location>
</feature>
<reference evidence="9" key="1">
    <citation type="journal article" date="2021" name="Mol. Ecol. Resour.">
        <title>Apolygus lucorum genome provides insights into omnivorousness and mesophyll feeding.</title>
        <authorList>
            <person name="Liu Y."/>
            <person name="Liu H."/>
            <person name="Wang H."/>
            <person name="Huang T."/>
            <person name="Liu B."/>
            <person name="Yang B."/>
            <person name="Yin L."/>
            <person name="Li B."/>
            <person name="Zhang Y."/>
            <person name="Zhang S."/>
            <person name="Jiang F."/>
            <person name="Zhang X."/>
            <person name="Ren Y."/>
            <person name="Wang B."/>
            <person name="Wang S."/>
            <person name="Lu Y."/>
            <person name="Wu K."/>
            <person name="Fan W."/>
            <person name="Wang G."/>
        </authorList>
    </citation>
    <scope>NUCLEOTIDE SEQUENCE</scope>
    <source>
        <strain evidence="9">12Hb</strain>
    </source>
</reference>
<organism evidence="9 10">
    <name type="scientific">Apolygus lucorum</name>
    <name type="common">Small green plant bug</name>
    <name type="synonym">Lygocoris lucorum</name>
    <dbReference type="NCBI Taxonomy" id="248454"/>
    <lineage>
        <taxon>Eukaryota</taxon>
        <taxon>Metazoa</taxon>
        <taxon>Ecdysozoa</taxon>
        <taxon>Arthropoda</taxon>
        <taxon>Hexapoda</taxon>
        <taxon>Insecta</taxon>
        <taxon>Pterygota</taxon>
        <taxon>Neoptera</taxon>
        <taxon>Paraneoptera</taxon>
        <taxon>Hemiptera</taxon>
        <taxon>Heteroptera</taxon>
        <taxon>Panheteroptera</taxon>
        <taxon>Cimicomorpha</taxon>
        <taxon>Miridae</taxon>
        <taxon>Mirini</taxon>
        <taxon>Apolygus</taxon>
    </lineage>
</organism>
<feature type="compositionally biased region" description="Polar residues" evidence="5">
    <location>
        <begin position="367"/>
        <end position="379"/>
    </location>
</feature>
<feature type="compositionally biased region" description="Basic residues" evidence="5">
    <location>
        <begin position="627"/>
        <end position="648"/>
    </location>
</feature>
<feature type="compositionally biased region" description="Acidic residues" evidence="5">
    <location>
        <begin position="1110"/>
        <end position="1121"/>
    </location>
</feature>
<feature type="region of interest" description="Disordered" evidence="5">
    <location>
        <begin position="622"/>
        <end position="670"/>
    </location>
</feature>
<evidence type="ECO:0000313" key="10">
    <source>
        <dbReference type="Proteomes" id="UP000466442"/>
    </source>
</evidence>
<feature type="region of interest" description="Disordered" evidence="5">
    <location>
        <begin position="756"/>
        <end position="1178"/>
    </location>
</feature>
<dbReference type="EMBL" id="WIXP02000009">
    <property type="protein sequence ID" value="KAF6205838.1"/>
    <property type="molecule type" value="Genomic_DNA"/>
</dbReference>
<dbReference type="InterPro" id="IPR001878">
    <property type="entry name" value="Znf_CCHC"/>
</dbReference>
<feature type="compositionally biased region" description="Basic and acidic residues" evidence="5">
    <location>
        <begin position="1583"/>
        <end position="1598"/>
    </location>
</feature>
<keyword evidence="2 4" id="KW-0863">Zinc-finger</keyword>
<accession>A0A8S9XC37</accession>
<dbReference type="InterPro" id="IPR019787">
    <property type="entry name" value="Znf_PHD-finger"/>
</dbReference>
<dbReference type="PANTHER" id="PTHR12618:SF20">
    <property type="entry name" value="PHD AND RING FINGER DOMAIN-CONTAINING PROTEIN 1"/>
    <property type="match status" value="1"/>
</dbReference>
<dbReference type="InterPro" id="IPR013083">
    <property type="entry name" value="Znf_RING/FYVE/PHD"/>
</dbReference>
<keyword evidence="10" id="KW-1185">Reference proteome</keyword>
<feature type="compositionally biased region" description="Polar residues" evidence="5">
    <location>
        <begin position="1221"/>
        <end position="1243"/>
    </location>
</feature>
<feature type="compositionally biased region" description="Acidic residues" evidence="5">
    <location>
        <begin position="1474"/>
        <end position="1491"/>
    </location>
</feature>
<dbReference type="PROSITE" id="PS50089">
    <property type="entry name" value="ZF_RING_2"/>
    <property type="match status" value="1"/>
</dbReference>
<dbReference type="Pfam" id="PF00628">
    <property type="entry name" value="PHD"/>
    <property type="match status" value="1"/>
</dbReference>
<feature type="region of interest" description="Disordered" evidence="5">
    <location>
        <begin position="1219"/>
        <end position="1881"/>
    </location>
</feature>
<feature type="compositionally biased region" description="Basic and acidic residues" evidence="5">
    <location>
        <begin position="957"/>
        <end position="983"/>
    </location>
</feature>